<dbReference type="Proteomes" id="UP001148614">
    <property type="component" value="Unassembled WGS sequence"/>
</dbReference>
<evidence type="ECO:0008006" key="3">
    <source>
        <dbReference type="Google" id="ProtNLM"/>
    </source>
</evidence>
<evidence type="ECO:0000313" key="2">
    <source>
        <dbReference type="Proteomes" id="UP001148614"/>
    </source>
</evidence>
<evidence type="ECO:0000313" key="1">
    <source>
        <dbReference type="EMBL" id="KAJ3566199.1"/>
    </source>
</evidence>
<comment type="caution">
    <text evidence="1">The sequence shown here is derived from an EMBL/GenBank/DDBJ whole genome shotgun (WGS) entry which is preliminary data.</text>
</comment>
<name>A0A9W8NAR3_9PEZI</name>
<dbReference type="VEuPathDB" id="FungiDB:F4678DRAFT_486047"/>
<reference evidence="1" key="1">
    <citation type="submission" date="2022-07" db="EMBL/GenBank/DDBJ databases">
        <title>Genome Sequence of Xylaria arbuscula.</title>
        <authorList>
            <person name="Buettner E."/>
        </authorList>
    </citation>
    <scope>NUCLEOTIDE SEQUENCE</scope>
    <source>
        <strain evidence="1">VT107</strain>
    </source>
</reference>
<protein>
    <recommendedName>
        <fullName evidence="3">Transcription factor domain-containing protein</fullName>
    </recommendedName>
</protein>
<dbReference type="AlphaFoldDB" id="A0A9W8NAR3"/>
<gene>
    <name evidence="1" type="ORF">NPX13_g7227</name>
</gene>
<organism evidence="1 2">
    <name type="scientific">Xylaria arbuscula</name>
    <dbReference type="NCBI Taxonomy" id="114810"/>
    <lineage>
        <taxon>Eukaryota</taxon>
        <taxon>Fungi</taxon>
        <taxon>Dikarya</taxon>
        <taxon>Ascomycota</taxon>
        <taxon>Pezizomycotina</taxon>
        <taxon>Sordariomycetes</taxon>
        <taxon>Xylariomycetidae</taxon>
        <taxon>Xylariales</taxon>
        <taxon>Xylariaceae</taxon>
        <taxon>Xylaria</taxon>
    </lineage>
</organism>
<proteinExistence type="predicted"/>
<accession>A0A9W8NAR3</accession>
<dbReference type="EMBL" id="JANPWZ010001387">
    <property type="protein sequence ID" value="KAJ3566199.1"/>
    <property type="molecule type" value="Genomic_DNA"/>
</dbReference>
<sequence>MAICALVTGRVRDGSVTNPRWDLSSLLWLDSNVFYLETQRQLASVGDQADVHTIRAHAILAITAIQNGRTRNLHKHLGIYHMLVDMYALHAESNWPFWSIYTLDVFQSVVWGGTIRSREQQTNVSYPIEVEDDLLNDTDDSHFNLSMTQASPGINTLSPSSRDSSSGGNDCWLFGWNFVTDLYRVLEHALTRFRGKQHCSRREGFLTDIYQEQSTVTATSVHNSAMAMYANLPENFKQTAPITYDSRKDLFGFQAANITASLQLLRIVLFTAEGASIQDRCRIASEVIAAFISIPVEYLLAKSKRLCCPWHNFWIT</sequence>
<keyword evidence="2" id="KW-1185">Reference proteome</keyword>
<dbReference type="CDD" id="cd12148">
    <property type="entry name" value="fungal_TF_MHR"/>
    <property type="match status" value="1"/>
</dbReference>